<dbReference type="InterPro" id="IPR003615">
    <property type="entry name" value="HNH_nuc"/>
</dbReference>
<dbReference type="GO" id="GO:0004519">
    <property type="term" value="F:endonuclease activity"/>
    <property type="evidence" value="ECO:0007669"/>
    <property type="project" value="UniProtKB-KW"/>
</dbReference>
<accession>A0A3C1KGS7</accession>
<evidence type="ECO:0000313" key="3">
    <source>
        <dbReference type="EMBL" id="HAN25845.1"/>
    </source>
</evidence>
<keyword evidence="3" id="KW-0255">Endonuclease</keyword>
<comment type="caution">
    <text evidence="3">The sequence shown here is derived from an EMBL/GenBank/DDBJ whole genome shotgun (WGS) entry which is preliminary data.</text>
</comment>
<protein>
    <submittedName>
        <fullName evidence="3">HNH endonuclease</fullName>
    </submittedName>
</protein>
<evidence type="ECO:0000256" key="1">
    <source>
        <dbReference type="SAM" id="MobiDB-lite"/>
    </source>
</evidence>
<organism evidence="3 4">
    <name type="scientific">Microbacterium ginsengisoli</name>
    <dbReference type="NCBI Taxonomy" id="400772"/>
    <lineage>
        <taxon>Bacteria</taxon>
        <taxon>Bacillati</taxon>
        <taxon>Actinomycetota</taxon>
        <taxon>Actinomycetes</taxon>
        <taxon>Micrococcales</taxon>
        <taxon>Microbacteriaceae</taxon>
        <taxon>Microbacterium</taxon>
    </lineage>
</organism>
<dbReference type="Proteomes" id="UP000257479">
    <property type="component" value="Unassembled WGS sequence"/>
</dbReference>
<feature type="domain" description="HNH nuclease" evidence="2">
    <location>
        <begin position="370"/>
        <end position="422"/>
    </location>
</feature>
<keyword evidence="3" id="KW-0378">Hydrolase</keyword>
<gene>
    <name evidence="3" type="ORF">DCP95_14945</name>
</gene>
<dbReference type="Pfam" id="PF02720">
    <property type="entry name" value="DUF222"/>
    <property type="match status" value="1"/>
</dbReference>
<dbReference type="EMBL" id="DMNG01000261">
    <property type="protein sequence ID" value="HAN25845.1"/>
    <property type="molecule type" value="Genomic_DNA"/>
</dbReference>
<proteinExistence type="predicted"/>
<sequence length="521" mass="56801">MDARLHSVASFIYTSIIHCGAAARRSNVGTPCNTRDMTDQQRDAEQRAPARLAALLPRLERTRREIARLQALEVRQLAEAEAIAAEWTDAAAPSDADLPHRAVAAEIGAAWRVSDRTVQRRLGEARTIAGDYPATLDALAQGRIALAHVRVIVDAGLPITHPELRHEFENAVLDYAESTSASRLAPVARRRAERFCDETVCARHARARADRSVRVTPLDDGMAELVAVLPSMLAFGVHDRLTRLAHAQSETEAAARAEDAATLPAPRAVDQLRADILADLLLTADPAAHIDRVTDAATIRAHVQVTVPVLTLMGGEVDDPFECAVGAGLVPIDAPTARALAAEAPGWDRILTHPLTGTVLGVDRYRPSDQMRRHLAVRDRHCRFPGCRIPVSACDIDHTLDHQFGGETRADNLAHLCRRHHTLKHHSPWTVVQRGDGVLEWTSPTGRAYRDAPASRVFFAPDVDGDPVDRPLWDVESQRAGSPRTERRPHTRTVPPWVTLSDPVVGDTVTAESVMVGTATA</sequence>
<name>A0A3C1KGS7_9MICO</name>
<evidence type="ECO:0000259" key="2">
    <source>
        <dbReference type="SMART" id="SM00507"/>
    </source>
</evidence>
<keyword evidence="3" id="KW-0540">Nuclease</keyword>
<feature type="region of interest" description="Disordered" evidence="1">
    <location>
        <begin position="469"/>
        <end position="495"/>
    </location>
</feature>
<dbReference type="AlphaFoldDB" id="A0A3C1KGS7"/>
<dbReference type="Gene3D" id="1.10.30.50">
    <property type="match status" value="1"/>
</dbReference>
<reference evidence="3 4" key="1">
    <citation type="journal article" date="2018" name="Nat. Biotechnol.">
        <title>A standardized bacterial taxonomy based on genome phylogeny substantially revises the tree of life.</title>
        <authorList>
            <person name="Parks D.H."/>
            <person name="Chuvochina M."/>
            <person name="Waite D.W."/>
            <person name="Rinke C."/>
            <person name="Skarshewski A."/>
            <person name="Chaumeil P.A."/>
            <person name="Hugenholtz P."/>
        </authorList>
    </citation>
    <scope>NUCLEOTIDE SEQUENCE [LARGE SCALE GENOMIC DNA]</scope>
    <source>
        <strain evidence="3">UBA9152</strain>
    </source>
</reference>
<dbReference type="SMART" id="SM00507">
    <property type="entry name" value="HNHc"/>
    <property type="match status" value="1"/>
</dbReference>
<dbReference type="InterPro" id="IPR003870">
    <property type="entry name" value="DUF222"/>
</dbReference>
<dbReference type="CDD" id="cd00085">
    <property type="entry name" value="HNHc"/>
    <property type="match status" value="1"/>
</dbReference>
<evidence type="ECO:0000313" key="4">
    <source>
        <dbReference type="Proteomes" id="UP000257479"/>
    </source>
</evidence>